<feature type="non-terminal residue" evidence="17">
    <location>
        <position position="465"/>
    </location>
</feature>
<accession>A0A8B6GVB1</accession>
<dbReference type="EMBL" id="UYJE01009025">
    <property type="protein sequence ID" value="VDI69414.1"/>
    <property type="molecule type" value="Genomic_DNA"/>
</dbReference>
<dbReference type="GO" id="GO:0071456">
    <property type="term" value="P:cellular response to hypoxia"/>
    <property type="evidence" value="ECO:0007669"/>
    <property type="project" value="TreeGrafter"/>
</dbReference>
<dbReference type="InterPro" id="IPR005123">
    <property type="entry name" value="Oxoglu/Fe-dep_dioxygenase_dom"/>
</dbReference>
<dbReference type="InterPro" id="IPR006620">
    <property type="entry name" value="Pro_4_hyd_alph"/>
</dbReference>
<keyword evidence="4 13" id="KW-0863">Zinc-finger</keyword>
<comment type="subcellular location">
    <subcellularLocation>
        <location evidence="2">Nucleus</location>
    </subcellularLocation>
</comment>
<feature type="domain" description="MYND-type" evidence="15">
    <location>
        <begin position="15"/>
        <end position="52"/>
    </location>
</feature>
<dbReference type="PANTHER" id="PTHR12907">
    <property type="entry name" value="EGL NINE HOMOLOG-RELATED"/>
    <property type="match status" value="1"/>
</dbReference>
<feature type="domain" description="Fe2OG dioxygenase" evidence="16">
    <location>
        <begin position="308"/>
        <end position="406"/>
    </location>
</feature>
<dbReference type="InterPro" id="IPR051559">
    <property type="entry name" value="HIF_prolyl_hydroxylases"/>
</dbReference>
<evidence type="ECO:0000256" key="8">
    <source>
        <dbReference type="ARBA" id="ARBA00023002"/>
    </source>
</evidence>
<dbReference type="Proteomes" id="UP000596742">
    <property type="component" value="Unassembled WGS sequence"/>
</dbReference>
<evidence type="ECO:0000256" key="13">
    <source>
        <dbReference type="PROSITE-ProRule" id="PRU00134"/>
    </source>
</evidence>
<evidence type="ECO:0000256" key="14">
    <source>
        <dbReference type="SAM" id="MobiDB-lite"/>
    </source>
</evidence>
<dbReference type="Pfam" id="PF13640">
    <property type="entry name" value="2OG-FeII_Oxy_3"/>
    <property type="match status" value="1"/>
</dbReference>
<evidence type="ECO:0000313" key="17">
    <source>
        <dbReference type="EMBL" id="VDI69414.1"/>
    </source>
</evidence>
<evidence type="ECO:0000256" key="7">
    <source>
        <dbReference type="ARBA" id="ARBA00022964"/>
    </source>
</evidence>
<dbReference type="SMART" id="SM00702">
    <property type="entry name" value="P4Hc"/>
    <property type="match status" value="1"/>
</dbReference>
<evidence type="ECO:0000256" key="9">
    <source>
        <dbReference type="ARBA" id="ARBA00023004"/>
    </source>
</evidence>
<name>A0A8B6GVB1_MYTGA</name>
<feature type="region of interest" description="Disordered" evidence="14">
    <location>
        <begin position="49"/>
        <end position="94"/>
    </location>
</feature>
<dbReference type="GO" id="GO:0005634">
    <property type="term" value="C:nucleus"/>
    <property type="evidence" value="ECO:0007669"/>
    <property type="project" value="UniProtKB-SubCell"/>
</dbReference>
<dbReference type="PROSITE" id="PS50865">
    <property type="entry name" value="ZF_MYND_2"/>
    <property type="match status" value="1"/>
</dbReference>
<evidence type="ECO:0000259" key="15">
    <source>
        <dbReference type="PROSITE" id="PS50865"/>
    </source>
</evidence>
<feature type="compositionally biased region" description="Low complexity" evidence="14">
    <location>
        <begin position="71"/>
        <end position="84"/>
    </location>
</feature>
<dbReference type="OrthoDB" id="76265at2759"/>
<dbReference type="GO" id="GO:0008270">
    <property type="term" value="F:zinc ion binding"/>
    <property type="evidence" value="ECO:0007669"/>
    <property type="project" value="UniProtKB-KW"/>
</dbReference>
<dbReference type="GO" id="GO:0160082">
    <property type="term" value="F:hypoxia-inducible factor-proline dioxygenase activity"/>
    <property type="evidence" value="ECO:0007669"/>
    <property type="project" value="UniProtKB-EC"/>
</dbReference>
<comment type="catalytic activity">
    <reaction evidence="12">
        <text>L-prolyl-[hypoxia-inducible factor alpha subunit] + 2-oxoglutarate + O2 = trans-4-hydroxy-L-prolyl-[hypoxia-inducible factor alpha subunit] + succinate + CO2</text>
        <dbReference type="Rhea" id="RHEA:48400"/>
        <dbReference type="Rhea" id="RHEA-COMP:12093"/>
        <dbReference type="Rhea" id="RHEA-COMP:12094"/>
        <dbReference type="ChEBI" id="CHEBI:15379"/>
        <dbReference type="ChEBI" id="CHEBI:16526"/>
        <dbReference type="ChEBI" id="CHEBI:16810"/>
        <dbReference type="ChEBI" id="CHEBI:30031"/>
        <dbReference type="ChEBI" id="CHEBI:50342"/>
        <dbReference type="ChEBI" id="CHEBI:61965"/>
        <dbReference type="EC" id="1.14.11.29"/>
    </reaction>
</comment>
<keyword evidence="6" id="KW-0847">Vitamin C</keyword>
<evidence type="ECO:0000256" key="4">
    <source>
        <dbReference type="ARBA" id="ARBA00022771"/>
    </source>
</evidence>
<dbReference type="InterPro" id="IPR044862">
    <property type="entry name" value="Pro_4_hyd_alph_FE2OG_OXY"/>
</dbReference>
<evidence type="ECO:0000256" key="1">
    <source>
        <dbReference type="ARBA" id="ARBA00001961"/>
    </source>
</evidence>
<keyword evidence="10" id="KW-0539">Nucleus</keyword>
<gene>
    <name evidence="17" type="ORF">MGAL_10B000134</name>
</gene>
<evidence type="ECO:0000313" key="18">
    <source>
        <dbReference type="Proteomes" id="UP000596742"/>
    </source>
</evidence>
<dbReference type="AlphaFoldDB" id="A0A8B6GVB1"/>
<keyword evidence="3" id="KW-0479">Metal-binding</keyword>
<reference evidence="17" key="1">
    <citation type="submission" date="2018-11" db="EMBL/GenBank/DDBJ databases">
        <authorList>
            <person name="Alioto T."/>
            <person name="Alioto T."/>
        </authorList>
    </citation>
    <scope>NUCLEOTIDE SEQUENCE</scope>
</reference>
<keyword evidence="9" id="KW-0408">Iron</keyword>
<dbReference type="SUPFAM" id="SSF144232">
    <property type="entry name" value="HIT/MYND zinc finger-like"/>
    <property type="match status" value="1"/>
</dbReference>
<comment type="caution">
    <text evidence="17">The sequence shown here is derived from an EMBL/GenBank/DDBJ whole genome shotgun (WGS) entry which is preliminary data.</text>
</comment>
<comment type="cofactor">
    <cofactor evidence="1">
        <name>L-ascorbate</name>
        <dbReference type="ChEBI" id="CHEBI:38290"/>
    </cofactor>
</comment>
<evidence type="ECO:0000256" key="2">
    <source>
        <dbReference type="ARBA" id="ARBA00004123"/>
    </source>
</evidence>
<dbReference type="GO" id="GO:0008198">
    <property type="term" value="F:ferrous iron binding"/>
    <property type="evidence" value="ECO:0007669"/>
    <property type="project" value="TreeGrafter"/>
</dbReference>
<dbReference type="Pfam" id="PF01753">
    <property type="entry name" value="zf-MYND"/>
    <property type="match status" value="1"/>
</dbReference>
<feature type="compositionally biased region" description="Basic and acidic residues" evidence="14">
    <location>
        <begin position="54"/>
        <end position="67"/>
    </location>
</feature>
<dbReference type="EC" id="1.14.11.29" evidence="11"/>
<evidence type="ECO:0000256" key="12">
    <source>
        <dbReference type="ARBA" id="ARBA00049134"/>
    </source>
</evidence>
<organism evidence="17 18">
    <name type="scientific">Mytilus galloprovincialis</name>
    <name type="common">Mediterranean mussel</name>
    <dbReference type="NCBI Taxonomy" id="29158"/>
    <lineage>
        <taxon>Eukaryota</taxon>
        <taxon>Metazoa</taxon>
        <taxon>Spiralia</taxon>
        <taxon>Lophotrochozoa</taxon>
        <taxon>Mollusca</taxon>
        <taxon>Bivalvia</taxon>
        <taxon>Autobranchia</taxon>
        <taxon>Pteriomorphia</taxon>
        <taxon>Mytilida</taxon>
        <taxon>Mytiloidea</taxon>
        <taxon>Mytilidae</taxon>
        <taxon>Mytilinae</taxon>
        <taxon>Mytilus</taxon>
    </lineage>
</organism>
<keyword evidence="5" id="KW-0862">Zinc</keyword>
<evidence type="ECO:0000256" key="3">
    <source>
        <dbReference type="ARBA" id="ARBA00022723"/>
    </source>
</evidence>
<keyword evidence="8 17" id="KW-0560">Oxidoreductase</keyword>
<dbReference type="PROSITE" id="PS01360">
    <property type="entry name" value="ZF_MYND_1"/>
    <property type="match status" value="1"/>
</dbReference>
<feature type="region of interest" description="Disordered" evidence="14">
    <location>
        <begin position="162"/>
        <end position="190"/>
    </location>
</feature>
<dbReference type="PANTHER" id="PTHR12907:SF26">
    <property type="entry name" value="HIF PROLYL HYDROXYLASE, ISOFORM C"/>
    <property type="match status" value="1"/>
</dbReference>
<keyword evidence="18" id="KW-1185">Reference proteome</keyword>
<dbReference type="Gene3D" id="2.60.120.620">
    <property type="entry name" value="q2cbj1_9rhob like domain"/>
    <property type="match status" value="1"/>
</dbReference>
<dbReference type="FunFam" id="2.60.120.620:FF:000005">
    <property type="entry name" value="Egl nine homolog 1"/>
    <property type="match status" value="1"/>
</dbReference>
<keyword evidence="7" id="KW-0223">Dioxygenase</keyword>
<evidence type="ECO:0000256" key="5">
    <source>
        <dbReference type="ARBA" id="ARBA00022833"/>
    </source>
</evidence>
<evidence type="ECO:0000256" key="11">
    <source>
        <dbReference type="ARBA" id="ARBA00039004"/>
    </source>
</evidence>
<dbReference type="PROSITE" id="PS51471">
    <property type="entry name" value="FE2OG_OXY"/>
    <property type="match status" value="1"/>
</dbReference>
<protein>
    <recommendedName>
        <fullName evidence="11">hypoxia-inducible factor-proline dioxygenase</fullName>
        <ecNumber evidence="11">1.14.11.29</ecNumber>
    </recommendedName>
</protein>
<proteinExistence type="predicted"/>
<evidence type="ECO:0000256" key="6">
    <source>
        <dbReference type="ARBA" id="ARBA00022896"/>
    </source>
</evidence>
<evidence type="ECO:0000256" key="10">
    <source>
        <dbReference type="ARBA" id="ARBA00023242"/>
    </source>
</evidence>
<sequence length="465" mass="52826">MAACVRDKGNIRNVCQLCGQVNNLMICAGCKRTWYCSREHQKYDWKYHKKKCKKPEQPSNEKQELGQKTKSSINSNEISIPEGSPRVDGLRDSEDVSLKVVDTDKTMSELRSSNSAGNVSRLEQLNLEEDKQVTVPKIGKHSSKEFFLHSNISELKPFTSESVRQNIARHSSKKRNSSDKMPPTTEEEFDTSKTYFSVLETRTKMLADYACNCLNRYGVCVIDNFLGNGKGLEIHEQVQDMHRKGLFTEGQLMNSERGNSNLKHVRGDVLTWVDGSEEGCEDIGFLVSSMDAVILKCAGKLTNVSVNGRTKAMVACYPGNGTQYLRHVDNPNDDGRCITCIYYLNKNWEAKKYGGLLRIYPEGQDRVASIEPVFDRLLFFWSDRRNPHEVMKAFKTRYAITVWYYDADQREKAIKGYKGDKKHVPYSISQTDLEKLAGVLLVGQGLTISVVDKAVHITMKFFMLK</sequence>
<dbReference type="Gene3D" id="6.10.140.2220">
    <property type="match status" value="1"/>
</dbReference>
<dbReference type="GO" id="GO:0031418">
    <property type="term" value="F:L-ascorbic acid binding"/>
    <property type="evidence" value="ECO:0007669"/>
    <property type="project" value="UniProtKB-KW"/>
</dbReference>
<evidence type="ECO:0000259" key="16">
    <source>
        <dbReference type="PROSITE" id="PS51471"/>
    </source>
</evidence>
<dbReference type="InterPro" id="IPR002893">
    <property type="entry name" value="Znf_MYND"/>
</dbReference>